<dbReference type="Proteomes" id="UP000293414">
    <property type="component" value="Segment"/>
</dbReference>
<name>A0A481W832_9CAUD</name>
<evidence type="ECO:0000313" key="2">
    <source>
        <dbReference type="Proteomes" id="UP000293414"/>
    </source>
</evidence>
<organism evidence="1 2">
    <name type="scientific">Mycobacterium phage Delton</name>
    <dbReference type="NCBI Taxonomy" id="2530186"/>
    <lineage>
        <taxon>Viruses</taxon>
        <taxon>Duplodnaviria</taxon>
        <taxon>Heunggongvirae</taxon>
        <taxon>Uroviricota</taxon>
        <taxon>Caudoviricetes</taxon>
        <taxon>Dclasvirinae</taxon>
        <taxon>Plotvirus</taxon>
        <taxon>Plotvirus plot</taxon>
    </lineage>
</organism>
<protein>
    <submittedName>
        <fullName evidence="1">Uncharacterized protein</fullName>
    </submittedName>
</protein>
<accession>A0A481W832</accession>
<gene>
    <name evidence="1" type="primary">78</name>
    <name evidence="1" type="ORF">SEA_DELTON_78</name>
</gene>
<proteinExistence type="predicted"/>
<sequence>MSTNRREYIMAIKDSSEDVLRKAAAASLKATHALRRIREAKERADYMLVRGLTESDVYGKHAREGWEQRGNLGRWIITPKGLKRVVPDPDDVVGCVPVLVRDPDYAGEHRERNETLRRYYDPRFGRGWSGYVGSRPCSATWSALWDKMTQEDRLDSWEQNFFRVNAFGWTHYVCRTKHDESCWCTKGPEEVMD</sequence>
<evidence type="ECO:0000313" key="1">
    <source>
        <dbReference type="EMBL" id="QBJ04793.1"/>
    </source>
</evidence>
<dbReference type="EMBL" id="MK559427">
    <property type="protein sequence ID" value="QBJ04793.1"/>
    <property type="molecule type" value="Genomic_DNA"/>
</dbReference>
<reference evidence="1 2" key="1">
    <citation type="submission" date="2019-02" db="EMBL/GenBank/DDBJ databases">
        <authorList>
            <person name="Ayuk M.A."/>
            <person name="Robinson C.J."/>
            <person name="Anderson W.A."/>
            <person name="Ullah H."/>
            <person name="Gugssa A."/>
            <person name="Somiranjan G."/>
            <person name="Allen A."/>
            <person name="Moore M."/>
            <person name="Adams B.N."/>
            <person name="Alsaadi H.M."/>
            <person name="Charles G.L."/>
            <person name="Jackson N.C."/>
            <person name="Mohit N."/>
            <person name="Morton-Lane B."/>
            <person name="Norris L.J."/>
            <person name="Nwozo E.O."/>
            <person name="Prosper P.L."/>
            <person name="Rankin N.A."/>
            <person name="Richardson K.M."/>
            <person name="Robinson D.M."/>
            <person name="Salters D.J."/>
            <person name="Savage M.A."/>
            <person name="Solomon S.M."/>
            <person name="Williams L.R."/>
            <person name="Lam C.Q."/>
            <person name="Garlena R.A."/>
            <person name="Russell D.A."/>
            <person name="Pope W.H."/>
            <person name="Jacobs-Sera D."/>
            <person name="Hatfull G.F."/>
        </authorList>
    </citation>
    <scope>NUCLEOTIDE SEQUENCE [LARGE SCALE GENOMIC DNA]</scope>
</reference>